<evidence type="ECO:0000259" key="6">
    <source>
        <dbReference type="PROSITE" id="PS50878"/>
    </source>
</evidence>
<keyword evidence="2" id="KW-0548">Nucleotidyltransferase</keyword>
<dbReference type="Proteomes" id="UP000765509">
    <property type="component" value="Unassembled WGS sequence"/>
</dbReference>
<evidence type="ECO:0000256" key="5">
    <source>
        <dbReference type="ARBA" id="ARBA00023268"/>
    </source>
</evidence>
<dbReference type="PROSITE" id="PS50878">
    <property type="entry name" value="RT_POL"/>
    <property type="match status" value="1"/>
</dbReference>
<dbReference type="InterPro" id="IPR021109">
    <property type="entry name" value="Peptidase_aspartic_dom_sf"/>
</dbReference>
<dbReference type="CDD" id="cd01647">
    <property type="entry name" value="RT_LTR"/>
    <property type="match status" value="1"/>
</dbReference>
<dbReference type="Pfam" id="PF17919">
    <property type="entry name" value="RT_RNaseH_2"/>
    <property type="match status" value="1"/>
</dbReference>
<sequence>MSELPEKIPLFILDSSESTSLFITHYTKWVVDLPSFPSFEWDFFIIDSPKGEDLILGYDFLYHFNPIIDWKNGLITYDSSGIISSTSNDFSTAVNSVALVGELKTPSLPPSVHNPSIFPSQSLLPLRDEVFKEIKDVGEDVAISSLHLFQGDMDLPPLSFHASLEEQWDEEEEPEEIETVLKVVPPAYHHYLDVFSKVKAEKLPPHRACDHHIELEGLLPPVGVIYSLSKNESETLRAYISENVEKGFIRPSSSSTGAPVLFVKKKDGGLCLCVDYRKLNAVTRKNRYPVPPMNQLLTIFNGATIFSKIDLRGAYNLLRIKEGDEHLTAFGAKYGSYEYLVMPFGLTNAPTSFQNLENDIFVDFLDIFAVVYLDDMLVFSSSQEEHVKNVASVLQILRDNNLFSKASMPQDGFFQSSENPQLASAKEHQSTPIFPWLCKIFLLFHKNYSKKISALTFLLKKDSPLIFNEEAVSQFQILKEAFTTAPILSQFNPSLQIIVENDASDYAFGAVLSQVTDSGKHPIAFDSCKLLPAELNYKIHDKELLCKVWALTRWKSLLLSLSDSFEVSTDHSSLQYFMSSKVLTCRLATLPDAFSCWDNVYPERGVDFISKNPRNFHQVLKQNEIEESRFFLIKVVVFSDLVDQIQKAVWQDKDYKEILKKLARGESISDYTLEPQAQLLLFKDRVVIPSNPELQLDILQNRHDSPLAGHPGQEKTLKLIKREFYWAGMNKIIKDYVSSCQQCSRNKNIHHRKFGLLKPLQIPFGP</sequence>
<accession>A0A9Q3J5J0</accession>
<dbReference type="Gene3D" id="3.10.10.10">
    <property type="entry name" value="HIV Type 1 Reverse Transcriptase, subunit A, domain 1"/>
    <property type="match status" value="1"/>
</dbReference>
<dbReference type="AlphaFoldDB" id="A0A9Q3J5J0"/>
<dbReference type="InterPro" id="IPR043502">
    <property type="entry name" value="DNA/RNA_pol_sf"/>
</dbReference>
<evidence type="ECO:0000256" key="3">
    <source>
        <dbReference type="ARBA" id="ARBA00022722"/>
    </source>
</evidence>
<comment type="caution">
    <text evidence="7">The sequence shown here is derived from an EMBL/GenBank/DDBJ whole genome shotgun (WGS) entry which is preliminary data.</text>
</comment>
<dbReference type="InterPro" id="IPR043128">
    <property type="entry name" value="Rev_trsase/Diguanyl_cyclase"/>
</dbReference>
<dbReference type="SUPFAM" id="SSF56672">
    <property type="entry name" value="DNA/RNA polymerases"/>
    <property type="match status" value="1"/>
</dbReference>
<evidence type="ECO:0000313" key="8">
    <source>
        <dbReference type="Proteomes" id="UP000765509"/>
    </source>
</evidence>
<keyword evidence="8" id="KW-1185">Reference proteome</keyword>
<evidence type="ECO:0000256" key="2">
    <source>
        <dbReference type="ARBA" id="ARBA00022695"/>
    </source>
</evidence>
<protein>
    <recommendedName>
        <fullName evidence="6">Reverse transcriptase domain-containing protein</fullName>
    </recommendedName>
</protein>
<dbReference type="CDD" id="cd09274">
    <property type="entry name" value="RNase_HI_RT_Ty3"/>
    <property type="match status" value="1"/>
</dbReference>
<gene>
    <name evidence="7" type="ORF">O181_096388</name>
</gene>
<keyword evidence="4" id="KW-0378">Hydrolase</keyword>
<evidence type="ECO:0000256" key="1">
    <source>
        <dbReference type="ARBA" id="ARBA00022679"/>
    </source>
</evidence>
<keyword evidence="4" id="KW-0255">Endonuclease</keyword>
<proteinExistence type="predicted"/>
<dbReference type="Pfam" id="PF00078">
    <property type="entry name" value="RVT_1"/>
    <property type="match status" value="1"/>
</dbReference>
<dbReference type="Gene3D" id="3.30.70.270">
    <property type="match status" value="2"/>
</dbReference>
<evidence type="ECO:0000313" key="7">
    <source>
        <dbReference type="EMBL" id="MBW0556673.1"/>
    </source>
</evidence>
<dbReference type="PANTHER" id="PTHR37984:SF5">
    <property type="entry name" value="PROTEIN NYNRIN-LIKE"/>
    <property type="match status" value="1"/>
</dbReference>
<dbReference type="GO" id="GO:0016779">
    <property type="term" value="F:nucleotidyltransferase activity"/>
    <property type="evidence" value="ECO:0007669"/>
    <property type="project" value="UniProtKB-KW"/>
</dbReference>
<dbReference type="Gene3D" id="1.10.340.70">
    <property type="match status" value="1"/>
</dbReference>
<dbReference type="InterPro" id="IPR041577">
    <property type="entry name" value="RT_RNaseH_2"/>
</dbReference>
<keyword evidence="3" id="KW-0540">Nuclease</keyword>
<dbReference type="InterPro" id="IPR050951">
    <property type="entry name" value="Retrovirus_Pol_polyprotein"/>
</dbReference>
<keyword evidence="5" id="KW-0511">Multifunctional enzyme</keyword>
<dbReference type="Gene3D" id="2.40.70.10">
    <property type="entry name" value="Acid Proteases"/>
    <property type="match status" value="1"/>
</dbReference>
<dbReference type="PANTHER" id="PTHR37984">
    <property type="entry name" value="PROTEIN CBG26694"/>
    <property type="match status" value="1"/>
</dbReference>
<dbReference type="InterPro" id="IPR000477">
    <property type="entry name" value="RT_dom"/>
</dbReference>
<name>A0A9Q3J5J0_9BASI</name>
<reference evidence="7" key="1">
    <citation type="submission" date="2021-03" db="EMBL/GenBank/DDBJ databases">
        <title>Draft genome sequence of rust myrtle Austropuccinia psidii MF-1, a brazilian biotype.</title>
        <authorList>
            <person name="Quecine M.C."/>
            <person name="Pachon D.M.R."/>
            <person name="Bonatelli M.L."/>
            <person name="Correr F.H."/>
            <person name="Franceschini L.M."/>
            <person name="Leite T.F."/>
            <person name="Margarido G.R.A."/>
            <person name="Almeida C.A."/>
            <person name="Ferrarezi J.A."/>
            <person name="Labate C.A."/>
        </authorList>
    </citation>
    <scope>NUCLEOTIDE SEQUENCE</scope>
    <source>
        <strain evidence="7">MF-1</strain>
    </source>
</reference>
<organism evidence="7 8">
    <name type="scientific">Austropuccinia psidii MF-1</name>
    <dbReference type="NCBI Taxonomy" id="1389203"/>
    <lineage>
        <taxon>Eukaryota</taxon>
        <taxon>Fungi</taxon>
        <taxon>Dikarya</taxon>
        <taxon>Basidiomycota</taxon>
        <taxon>Pucciniomycotina</taxon>
        <taxon>Pucciniomycetes</taxon>
        <taxon>Pucciniales</taxon>
        <taxon>Sphaerophragmiaceae</taxon>
        <taxon>Austropuccinia</taxon>
    </lineage>
</organism>
<dbReference type="Pfam" id="PF17921">
    <property type="entry name" value="Integrase_H2C2"/>
    <property type="match status" value="1"/>
</dbReference>
<evidence type="ECO:0000256" key="4">
    <source>
        <dbReference type="ARBA" id="ARBA00022759"/>
    </source>
</evidence>
<dbReference type="OrthoDB" id="3250101at2759"/>
<dbReference type="EMBL" id="AVOT02064216">
    <property type="protein sequence ID" value="MBW0556673.1"/>
    <property type="molecule type" value="Genomic_DNA"/>
</dbReference>
<dbReference type="FunFam" id="1.10.340.70:FF:000001">
    <property type="entry name" value="Retrovirus-related Pol polyprotein from transposon gypsy-like Protein"/>
    <property type="match status" value="1"/>
</dbReference>
<feature type="domain" description="Reverse transcriptase" evidence="6">
    <location>
        <begin position="244"/>
        <end position="441"/>
    </location>
</feature>
<dbReference type="GO" id="GO:0004519">
    <property type="term" value="F:endonuclease activity"/>
    <property type="evidence" value="ECO:0007669"/>
    <property type="project" value="UniProtKB-KW"/>
</dbReference>
<keyword evidence="1" id="KW-0808">Transferase</keyword>
<dbReference type="InterPro" id="IPR041588">
    <property type="entry name" value="Integrase_H2C2"/>
</dbReference>